<evidence type="ECO:0000313" key="2">
    <source>
        <dbReference type="Proteomes" id="UP000824596"/>
    </source>
</evidence>
<comment type="caution">
    <text evidence="1">The sequence shown here is derived from an EMBL/GenBank/DDBJ whole genome shotgun (WGS) entry which is preliminary data.</text>
</comment>
<accession>A0A9P8N669</accession>
<protein>
    <submittedName>
        <fullName evidence="1">Uncharacterized protein</fullName>
    </submittedName>
</protein>
<organism evidence="1 2">
    <name type="scientific">Hirsutella rhossiliensis</name>
    <dbReference type="NCBI Taxonomy" id="111463"/>
    <lineage>
        <taxon>Eukaryota</taxon>
        <taxon>Fungi</taxon>
        <taxon>Dikarya</taxon>
        <taxon>Ascomycota</taxon>
        <taxon>Pezizomycotina</taxon>
        <taxon>Sordariomycetes</taxon>
        <taxon>Hypocreomycetidae</taxon>
        <taxon>Hypocreales</taxon>
        <taxon>Ophiocordycipitaceae</taxon>
        <taxon>Hirsutella</taxon>
    </lineage>
</organism>
<sequence>MAGTETTGRKVPAHETVERTIQELENCIMRLSTRPADWSEAARIANWVDFWAGQYSHATLQRKISPVCERCMDIHYGQRKLSVDCEPTPAEVEIIDDFKEALEIAKGLPEST</sequence>
<dbReference type="Proteomes" id="UP000824596">
    <property type="component" value="Unassembled WGS sequence"/>
</dbReference>
<reference evidence="1" key="1">
    <citation type="submission" date="2021-09" db="EMBL/GenBank/DDBJ databases">
        <title>A high-quality genome of the endoparasitic fungus Hirsutella rhossiliensis with a comparison of Hirsutella genomes reveals transposable elements contributing to genome size variation.</title>
        <authorList>
            <person name="Lin R."/>
            <person name="Jiao Y."/>
            <person name="Sun X."/>
            <person name="Ling J."/>
            <person name="Xie B."/>
            <person name="Cheng X."/>
        </authorList>
    </citation>
    <scope>NUCLEOTIDE SEQUENCE</scope>
    <source>
        <strain evidence="1">HR02</strain>
    </source>
</reference>
<dbReference type="GeneID" id="68349265"/>
<dbReference type="AlphaFoldDB" id="A0A9P8N669"/>
<dbReference type="RefSeq" id="XP_044725007.1">
    <property type="nucleotide sequence ID" value="XM_044858607.1"/>
</dbReference>
<evidence type="ECO:0000313" key="1">
    <source>
        <dbReference type="EMBL" id="KAH0967494.1"/>
    </source>
</evidence>
<gene>
    <name evidence="1" type="ORF">HRG_00136</name>
</gene>
<proteinExistence type="predicted"/>
<name>A0A9P8N669_9HYPO</name>
<keyword evidence="2" id="KW-1185">Reference proteome</keyword>
<dbReference type="EMBL" id="JAIZPD010000001">
    <property type="protein sequence ID" value="KAH0967494.1"/>
    <property type="molecule type" value="Genomic_DNA"/>
</dbReference>